<name>A0A1A8G3R0_9TELE</name>
<feature type="non-terminal residue" evidence="2">
    <location>
        <position position="1"/>
    </location>
</feature>
<evidence type="ECO:0000256" key="1">
    <source>
        <dbReference type="SAM" id="MobiDB-lite"/>
    </source>
</evidence>
<evidence type="ECO:0000313" key="2">
    <source>
        <dbReference type="EMBL" id="SBQ65738.1"/>
    </source>
</evidence>
<reference evidence="2" key="2">
    <citation type="submission" date="2016-06" db="EMBL/GenBank/DDBJ databases">
        <title>The genome of a short-lived fish provides insights into sex chromosome evolution and the genetic control of aging.</title>
        <authorList>
            <person name="Reichwald K."/>
            <person name="Felder M."/>
            <person name="Petzold A."/>
            <person name="Koch P."/>
            <person name="Groth M."/>
            <person name="Platzer M."/>
        </authorList>
    </citation>
    <scope>NUCLEOTIDE SEQUENCE</scope>
    <source>
        <tissue evidence="2">Brain</tissue>
    </source>
</reference>
<dbReference type="EMBL" id="HAEB01019211">
    <property type="protein sequence ID" value="SBQ65738.1"/>
    <property type="molecule type" value="Transcribed_RNA"/>
</dbReference>
<feature type="compositionally biased region" description="Basic and acidic residues" evidence="1">
    <location>
        <begin position="20"/>
        <end position="35"/>
    </location>
</feature>
<feature type="region of interest" description="Disordered" evidence="1">
    <location>
        <begin position="1"/>
        <end position="41"/>
    </location>
</feature>
<proteinExistence type="predicted"/>
<reference evidence="2" key="1">
    <citation type="submission" date="2016-05" db="EMBL/GenBank/DDBJ databases">
        <authorList>
            <person name="Lavstsen T."/>
            <person name="Jespersen J.S."/>
        </authorList>
    </citation>
    <scope>NUCLEOTIDE SEQUENCE</scope>
    <source>
        <tissue evidence="2">Brain</tissue>
    </source>
</reference>
<gene>
    <name evidence="2" type="primary">CU138508.1</name>
</gene>
<organism evidence="2">
    <name type="scientific">Nothobranchius korthausae</name>
    <dbReference type="NCBI Taxonomy" id="1143690"/>
    <lineage>
        <taxon>Eukaryota</taxon>
        <taxon>Metazoa</taxon>
        <taxon>Chordata</taxon>
        <taxon>Craniata</taxon>
        <taxon>Vertebrata</taxon>
        <taxon>Euteleostomi</taxon>
        <taxon>Actinopterygii</taxon>
        <taxon>Neopterygii</taxon>
        <taxon>Teleostei</taxon>
        <taxon>Neoteleostei</taxon>
        <taxon>Acanthomorphata</taxon>
        <taxon>Ovalentaria</taxon>
        <taxon>Atherinomorphae</taxon>
        <taxon>Cyprinodontiformes</taxon>
        <taxon>Nothobranchiidae</taxon>
        <taxon>Nothobranchius</taxon>
    </lineage>
</organism>
<accession>A0A1A8G3R0</accession>
<sequence length="61" mass="6802">RVGARLTPDVLDAHAGTQAMREDGGDDNNRGESTQKMRRTKRSAVWSHFMLVNDNDAKCTI</sequence>
<dbReference type="AlphaFoldDB" id="A0A1A8G3R0"/>
<protein>
    <submittedName>
        <fullName evidence="2">Uncharacterized protein</fullName>
    </submittedName>
</protein>